<gene>
    <name evidence="1" type="ORF">QWY28_09220</name>
</gene>
<evidence type="ECO:0000313" key="2">
    <source>
        <dbReference type="Proteomes" id="UP001168620"/>
    </source>
</evidence>
<comment type="caution">
    <text evidence="1">The sequence shown here is derived from an EMBL/GenBank/DDBJ whole genome shotgun (WGS) entry which is preliminary data.</text>
</comment>
<accession>A0ABT8FF95</accession>
<dbReference type="Pfam" id="PF13830">
    <property type="entry name" value="DUF4192"/>
    <property type="match status" value="1"/>
</dbReference>
<keyword evidence="2" id="KW-1185">Reference proteome</keyword>
<dbReference type="RefSeq" id="WP_300952202.1">
    <property type="nucleotide sequence ID" value="NZ_JAUHJQ010000002.1"/>
</dbReference>
<sequence length="324" mass="34632">MTTSHPATGRTPYTARTPEDLLAAVPVVLGFRPRESIVLLTFGAVRPFHARVDLPATQTEADSTAQQLLEPALRHGVRSVAVLVFTGNDRAGARAGRAVVRAFTRAGIDVVDAIRAHEGRWYVASGPRGDVPLRGVPYDVSAHPFAAQAVLEGRVTHDSREDLAASLAPRPAAVRAVLEAVVAMPGGESSPQVEGRWVAALVARHVEEGTSPTDDEVARLVVGTLDVPVRDAAWGLMAREGADRHVRFWVDVVRRTPDAFLADPAALLAFAAWLSGHGALAWCAVDRCEDVARGHRLAGYIAHVLTRAIPPTVWEDVQRDPAAG</sequence>
<organism evidence="1 2">
    <name type="scientific">Nocardioides oceani</name>
    <dbReference type="NCBI Taxonomy" id="3058369"/>
    <lineage>
        <taxon>Bacteria</taxon>
        <taxon>Bacillati</taxon>
        <taxon>Actinomycetota</taxon>
        <taxon>Actinomycetes</taxon>
        <taxon>Propionibacteriales</taxon>
        <taxon>Nocardioidaceae</taxon>
        <taxon>Nocardioides</taxon>
    </lineage>
</organism>
<evidence type="ECO:0000313" key="1">
    <source>
        <dbReference type="EMBL" id="MDN4173120.1"/>
    </source>
</evidence>
<dbReference type="Proteomes" id="UP001168620">
    <property type="component" value="Unassembled WGS sequence"/>
</dbReference>
<name>A0ABT8FF95_9ACTN</name>
<dbReference type="InterPro" id="IPR025447">
    <property type="entry name" value="DUF4192"/>
</dbReference>
<protein>
    <submittedName>
        <fullName evidence="1">DUF4192 domain-containing protein</fullName>
    </submittedName>
</protein>
<proteinExistence type="predicted"/>
<dbReference type="EMBL" id="JAUHJQ010000002">
    <property type="protein sequence ID" value="MDN4173120.1"/>
    <property type="molecule type" value="Genomic_DNA"/>
</dbReference>
<reference evidence="1" key="1">
    <citation type="submission" date="2023-06" db="EMBL/GenBank/DDBJ databases">
        <title>Draft genome sequence of Nocardioides sp. SOB77.</title>
        <authorList>
            <person name="Zhang G."/>
        </authorList>
    </citation>
    <scope>NUCLEOTIDE SEQUENCE</scope>
    <source>
        <strain evidence="1">SOB77</strain>
    </source>
</reference>